<sequence>MMKRLLYILLGISLAACGNKASKAPQVEEPENSDTVLVTNAQFELMNMAVDTVGMHRFEKVIPLSGIVDVPPQYKAIVSTLVDGYIKDIYVQEGESVRAGQLLFTLDSPEFLQLQKDYLEYCSQLDFLESEYIRQKTLFAENIVSKKKFLEAESNYKVAKASVLSLKQLLSQLNANVESINSGNINKSIHIYASISGDITKVYVTKGQPVSKSDLVAEIINPKEKVILLSVYEKDIFDIYDGQELSFTIPQAPEMMFRATVHKIGKSLNGSERTISVQAVLTDKTKTQLIVGMIVHASIIVKAKEYLSVPYEALISKDGVDYILKLNKKVENGYSFILTPVETGVRNEDLVEIIPSKEVSQGVNFLSKGAYDIL</sequence>
<dbReference type="GO" id="GO:0060003">
    <property type="term" value="P:copper ion export"/>
    <property type="evidence" value="ECO:0007669"/>
    <property type="project" value="TreeGrafter"/>
</dbReference>
<dbReference type="OrthoDB" id="9814657at2"/>
<evidence type="ECO:0000313" key="6">
    <source>
        <dbReference type="Proteomes" id="UP000018439"/>
    </source>
</evidence>
<dbReference type="GO" id="GO:0030313">
    <property type="term" value="C:cell envelope"/>
    <property type="evidence" value="ECO:0007669"/>
    <property type="project" value="TreeGrafter"/>
</dbReference>
<dbReference type="GO" id="GO:0015679">
    <property type="term" value="P:plasma membrane copper ion transport"/>
    <property type="evidence" value="ECO:0007669"/>
    <property type="project" value="TreeGrafter"/>
</dbReference>
<dbReference type="PANTHER" id="PTHR30097:SF4">
    <property type="entry name" value="SLR6042 PROTEIN"/>
    <property type="match status" value="1"/>
</dbReference>
<feature type="domain" description="Multidrug resistance protein MdtA-like barrel-sandwich hybrid" evidence="3">
    <location>
        <begin position="77"/>
        <end position="214"/>
    </location>
</feature>
<gene>
    <name evidence="5" type="ORF">Bcop_0184</name>
</gene>
<dbReference type="InterPro" id="IPR006143">
    <property type="entry name" value="RND_pump_MFP"/>
</dbReference>
<protein>
    <submittedName>
        <fullName evidence="5">Efflux transporter, RND family, MFP subunit</fullName>
    </submittedName>
</protein>
<dbReference type="InterPro" id="IPR058792">
    <property type="entry name" value="Beta-barrel_RND_2"/>
</dbReference>
<dbReference type="InterPro" id="IPR051909">
    <property type="entry name" value="MFP_Cation_Efflux"/>
</dbReference>
<accession>F3ZPP4</accession>
<feature type="domain" description="CusB-like beta-barrel" evidence="4">
    <location>
        <begin position="229"/>
        <end position="299"/>
    </location>
</feature>
<dbReference type="AlphaFoldDB" id="F3ZPP4"/>
<dbReference type="eggNOG" id="COG0845">
    <property type="taxonomic scope" value="Bacteria"/>
</dbReference>
<evidence type="ECO:0000259" key="3">
    <source>
        <dbReference type="Pfam" id="PF25917"/>
    </source>
</evidence>
<comment type="similarity">
    <text evidence="1">Belongs to the membrane fusion protein (MFP) (TC 8.A.1) family.</text>
</comment>
<dbReference type="Pfam" id="PF25917">
    <property type="entry name" value="BSH_RND"/>
    <property type="match status" value="1"/>
</dbReference>
<name>F3ZPP4_9BACE</name>
<dbReference type="STRING" id="679937.Bcop_0184"/>
<keyword evidence="6" id="KW-1185">Reference proteome</keyword>
<reference evidence="5 6" key="1">
    <citation type="journal article" date="2011" name="Stand. Genomic Sci.">
        <title>Non-contiguous finished genome sequence of Bacteroides coprosuis type strain (PC139).</title>
        <authorList>
            <person name="Land M."/>
            <person name="Held B."/>
            <person name="Gronow S."/>
            <person name="Abt B."/>
            <person name="Lucas S."/>
            <person name="Del Rio T.G."/>
            <person name="Nolan M."/>
            <person name="Tice H."/>
            <person name="Cheng J.F."/>
            <person name="Pitluck S."/>
            <person name="Liolios K."/>
            <person name="Pagani I."/>
            <person name="Ivanova N."/>
            <person name="Mavromatis K."/>
            <person name="Mikhailova N."/>
            <person name="Pati A."/>
            <person name="Tapia R."/>
            <person name="Han C."/>
            <person name="Goodwin L."/>
            <person name="Chen A."/>
            <person name="Palaniappan K."/>
            <person name="Hauser L."/>
            <person name="Brambilla E.M."/>
            <person name="Rohde M."/>
            <person name="Goker M."/>
            <person name="Detter J.C."/>
            <person name="Woyke T."/>
            <person name="Bristow J."/>
            <person name="Eisen J.A."/>
            <person name="Markowitz V."/>
            <person name="Hugenholtz P."/>
            <person name="Kyrpides N.C."/>
            <person name="Klenk H.P."/>
            <person name="Lapidus A."/>
        </authorList>
    </citation>
    <scope>NUCLEOTIDE SEQUENCE [LARGE SCALE GENOMIC DNA]</scope>
    <source>
        <strain evidence="5 6">DSM 18011</strain>
    </source>
</reference>
<dbReference type="SUPFAM" id="SSF111369">
    <property type="entry name" value="HlyD-like secretion proteins"/>
    <property type="match status" value="1"/>
</dbReference>
<dbReference type="NCBIfam" id="TIGR01730">
    <property type="entry name" value="RND_mfp"/>
    <property type="match status" value="1"/>
</dbReference>
<dbReference type="GO" id="GO:0016020">
    <property type="term" value="C:membrane"/>
    <property type="evidence" value="ECO:0007669"/>
    <property type="project" value="InterPro"/>
</dbReference>
<dbReference type="HOGENOM" id="CLU_018816_13_2_10"/>
<evidence type="ECO:0000259" key="4">
    <source>
        <dbReference type="Pfam" id="PF25954"/>
    </source>
</evidence>
<evidence type="ECO:0000256" key="1">
    <source>
        <dbReference type="ARBA" id="ARBA00009477"/>
    </source>
</evidence>
<evidence type="ECO:0000313" key="5">
    <source>
        <dbReference type="EMBL" id="EGJ70403.1"/>
    </source>
</evidence>
<dbReference type="GO" id="GO:0022857">
    <property type="term" value="F:transmembrane transporter activity"/>
    <property type="evidence" value="ECO:0007669"/>
    <property type="project" value="InterPro"/>
</dbReference>
<dbReference type="Gene3D" id="2.40.30.170">
    <property type="match status" value="1"/>
</dbReference>
<organism evidence="5 6">
    <name type="scientific">Bacteroides coprosuis DSM 18011</name>
    <dbReference type="NCBI Taxonomy" id="679937"/>
    <lineage>
        <taxon>Bacteria</taxon>
        <taxon>Pseudomonadati</taxon>
        <taxon>Bacteroidota</taxon>
        <taxon>Bacteroidia</taxon>
        <taxon>Bacteroidales</taxon>
        <taxon>Bacteroidaceae</taxon>
        <taxon>Bacteroides</taxon>
    </lineage>
</organism>
<dbReference type="Proteomes" id="UP000018439">
    <property type="component" value="Chromosome"/>
</dbReference>
<proteinExistence type="inferred from homology"/>
<dbReference type="PROSITE" id="PS51257">
    <property type="entry name" value="PROKAR_LIPOPROTEIN"/>
    <property type="match status" value="1"/>
</dbReference>
<dbReference type="EMBL" id="CM001167">
    <property type="protein sequence ID" value="EGJ70403.1"/>
    <property type="molecule type" value="Genomic_DNA"/>
</dbReference>
<dbReference type="InterPro" id="IPR058625">
    <property type="entry name" value="MdtA-like_BSH"/>
</dbReference>
<dbReference type="Gene3D" id="1.10.287.470">
    <property type="entry name" value="Helix hairpin bin"/>
    <property type="match status" value="1"/>
</dbReference>
<keyword evidence="2" id="KW-0813">Transport</keyword>
<dbReference type="Gene3D" id="2.40.50.100">
    <property type="match status" value="1"/>
</dbReference>
<dbReference type="Pfam" id="PF25954">
    <property type="entry name" value="Beta-barrel_RND_2"/>
    <property type="match status" value="1"/>
</dbReference>
<dbReference type="PANTHER" id="PTHR30097">
    <property type="entry name" value="CATION EFFLUX SYSTEM PROTEIN CUSB"/>
    <property type="match status" value="1"/>
</dbReference>
<evidence type="ECO:0000256" key="2">
    <source>
        <dbReference type="ARBA" id="ARBA00022448"/>
    </source>
</evidence>